<protein>
    <submittedName>
        <fullName evidence="10">Peptidase M23B</fullName>
    </submittedName>
</protein>
<keyword evidence="11" id="KW-1185">Reference proteome</keyword>
<dbReference type="GO" id="GO:0006508">
    <property type="term" value="P:proteolysis"/>
    <property type="evidence" value="ECO:0007669"/>
    <property type="project" value="UniProtKB-KW"/>
</dbReference>
<dbReference type="KEGG" id="rpm:RSPPHO_02064"/>
<dbReference type="PANTHER" id="PTHR21666">
    <property type="entry name" value="PEPTIDASE-RELATED"/>
    <property type="match status" value="1"/>
</dbReference>
<dbReference type="Proteomes" id="UP000033220">
    <property type="component" value="Chromosome DSM 122"/>
</dbReference>
<name>H6SL25_PARPM</name>
<dbReference type="STRING" id="1150469.RSPPHO_02064"/>
<dbReference type="EMBL" id="HE663493">
    <property type="protein sequence ID" value="CCG08690.1"/>
    <property type="molecule type" value="Genomic_DNA"/>
</dbReference>
<dbReference type="eggNOG" id="COG4942">
    <property type="taxonomic scope" value="Bacteria"/>
</dbReference>
<feature type="region of interest" description="Disordered" evidence="8">
    <location>
        <begin position="257"/>
        <end position="295"/>
    </location>
</feature>
<evidence type="ECO:0000256" key="6">
    <source>
        <dbReference type="ARBA" id="ARBA00023049"/>
    </source>
</evidence>
<accession>H6SL25</accession>
<keyword evidence="6" id="KW-0482">Metalloprotease</keyword>
<comment type="cofactor">
    <cofactor evidence="1">
        <name>Zn(2+)</name>
        <dbReference type="ChEBI" id="CHEBI:29105"/>
    </cofactor>
</comment>
<proteinExistence type="predicted"/>
<dbReference type="RefSeq" id="WP_014415324.1">
    <property type="nucleotide sequence ID" value="NC_017059.1"/>
</dbReference>
<keyword evidence="4" id="KW-0378">Hydrolase</keyword>
<dbReference type="InterPro" id="IPR016047">
    <property type="entry name" value="M23ase_b-sheet_dom"/>
</dbReference>
<dbReference type="PANTHER" id="PTHR21666:SF288">
    <property type="entry name" value="CELL DIVISION PROTEIN YTFB"/>
    <property type="match status" value="1"/>
</dbReference>
<dbReference type="InterPro" id="IPR011055">
    <property type="entry name" value="Dup_hybrid_motif"/>
</dbReference>
<evidence type="ECO:0000313" key="10">
    <source>
        <dbReference type="EMBL" id="CCG08690.1"/>
    </source>
</evidence>
<dbReference type="CDD" id="cd12797">
    <property type="entry name" value="M23_peptidase"/>
    <property type="match status" value="1"/>
</dbReference>
<evidence type="ECO:0000259" key="9">
    <source>
        <dbReference type="Pfam" id="PF01551"/>
    </source>
</evidence>
<evidence type="ECO:0000256" key="2">
    <source>
        <dbReference type="ARBA" id="ARBA00022670"/>
    </source>
</evidence>
<dbReference type="Gene3D" id="2.70.70.10">
    <property type="entry name" value="Glucose Permease (Domain IIA)"/>
    <property type="match status" value="1"/>
</dbReference>
<reference evidence="10 11" key="1">
    <citation type="submission" date="2012-02" db="EMBL/GenBank/DDBJ databases">
        <title>Shotgun genome sequence of Phaeospirillum photometricum DSM 122.</title>
        <authorList>
            <person name="Duquesne K."/>
            <person name="Sturgis J."/>
        </authorList>
    </citation>
    <scope>NUCLEOTIDE SEQUENCE [LARGE SCALE GENOMIC DNA]</scope>
    <source>
        <strain evidence="11">DSM122</strain>
    </source>
</reference>
<sequence length="448" mass="48703">MGGERAFSRPGSWWRTPALLAGLALAGAAGNGARAAEPSPTDLQAVEQELKREEAERARLDREAQATEREAKALAERMVAAARRIQDQEETLSALESRLAALGREEKALSTALSRRDDQVVRVLTAVQRLAWRPTEALLVQPAPPADTVRVAIMLRQAIPRIRDNARTLAGELVALHNIDTAIRAQRAQIRATGDALRAEHAALLTLSETKRTLAQDLRAKGQAAEERMGRLARDAQDLRDLLARLEAEKKAREEEARLQRKREEEERQRREREEAERRALIAQHQKPPSPIVAAPRLEPAPTIEEVPDTGFERARGRMPFPARGRLVGAYGERTELGGIAKGLRIATRSGAQVVAPYEGVVAFAGPFKGYGNLLIIDHGGGYHTLLAGLGRIDGVVGQRLTAGEPVGVMPAADGSGDTPALYVEMRRKGQPINPLPWLTASKGNASG</sequence>
<gene>
    <name evidence="10" type="ORF">RSPPHO_02064</name>
</gene>
<evidence type="ECO:0000256" key="4">
    <source>
        <dbReference type="ARBA" id="ARBA00022801"/>
    </source>
</evidence>
<feature type="domain" description="M23ase beta-sheet core" evidence="9">
    <location>
        <begin position="341"/>
        <end position="435"/>
    </location>
</feature>
<evidence type="ECO:0000256" key="3">
    <source>
        <dbReference type="ARBA" id="ARBA00022723"/>
    </source>
</evidence>
<keyword evidence="7" id="KW-0175">Coiled coil</keyword>
<dbReference type="HOGENOM" id="CLU_029425_15_0_5"/>
<evidence type="ECO:0000256" key="5">
    <source>
        <dbReference type="ARBA" id="ARBA00022833"/>
    </source>
</evidence>
<dbReference type="PATRIC" id="fig|1150469.3.peg.2327"/>
<dbReference type="SUPFAM" id="SSF51261">
    <property type="entry name" value="Duplicated hybrid motif"/>
    <property type="match status" value="1"/>
</dbReference>
<keyword evidence="3" id="KW-0479">Metal-binding</keyword>
<organism evidence="10 11">
    <name type="scientific">Pararhodospirillum photometricum DSM 122</name>
    <dbReference type="NCBI Taxonomy" id="1150469"/>
    <lineage>
        <taxon>Bacteria</taxon>
        <taxon>Pseudomonadati</taxon>
        <taxon>Pseudomonadota</taxon>
        <taxon>Alphaproteobacteria</taxon>
        <taxon>Rhodospirillales</taxon>
        <taxon>Rhodospirillaceae</taxon>
        <taxon>Pararhodospirillum</taxon>
    </lineage>
</organism>
<evidence type="ECO:0000256" key="7">
    <source>
        <dbReference type="SAM" id="Coils"/>
    </source>
</evidence>
<dbReference type="GO" id="GO:0004222">
    <property type="term" value="F:metalloendopeptidase activity"/>
    <property type="evidence" value="ECO:0007669"/>
    <property type="project" value="TreeGrafter"/>
</dbReference>
<feature type="coiled-coil region" evidence="7">
    <location>
        <begin position="43"/>
        <end position="105"/>
    </location>
</feature>
<keyword evidence="2" id="KW-0645">Protease</keyword>
<keyword evidence="5" id="KW-0862">Zinc</keyword>
<evidence type="ECO:0000256" key="8">
    <source>
        <dbReference type="SAM" id="MobiDB-lite"/>
    </source>
</evidence>
<dbReference type="AlphaFoldDB" id="H6SL25"/>
<dbReference type="GO" id="GO:0046872">
    <property type="term" value="F:metal ion binding"/>
    <property type="evidence" value="ECO:0007669"/>
    <property type="project" value="UniProtKB-KW"/>
</dbReference>
<dbReference type="Pfam" id="PF01551">
    <property type="entry name" value="Peptidase_M23"/>
    <property type="match status" value="1"/>
</dbReference>
<feature type="compositionally biased region" description="Basic and acidic residues" evidence="8">
    <location>
        <begin position="257"/>
        <end position="280"/>
    </location>
</feature>
<dbReference type="InterPro" id="IPR050570">
    <property type="entry name" value="Cell_wall_metabolism_enzyme"/>
</dbReference>
<evidence type="ECO:0000256" key="1">
    <source>
        <dbReference type="ARBA" id="ARBA00001947"/>
    </source>
</evidence>
<evidence type="ECO:0000313" key="11">
    <source>
        <dbReference type="Proteomes" id="UP000033220"/>
    </source>
</evidence>